<dbReference type="AlphaFoldDB" id="W6ZN31"/>
<dbReference type="EMBL" id="KI963937">
    <property type="protein sequence ID" value="EUC48904.1"/>
    <property type="molecule type" value="Genomic_DNA"/>
</dbReference>
<dbReference type="Proteomes" id="UP000054032">
    <property type="component" value="Unassembled WGS sequence"/>
</dbReference>
<feature type="compositionally biased region" description="Low complexity" evidence="1">
    <location>
        <begin position="59"/>
        <end position="77"/>
    </location>
</feature>
<dbReference type="RefSeq" id="XP_007684615.1">
    <property type="nucleotide sequence ID" value="XM_007686425.1"/>
</dbReference>
<gene>
    <name evidence="2" type="ORF">COCMIDRAFT_23466</name>
</gene>
<proteinExistence type="predicted"/>
<sequence length="144" mass="15672">MTQRLQTLPHCPSSPVNVPETTTRHGLPTTTASKIKQKRSAESGWVDSESHDTGHGRARGAAPPGCRRGKKVQVQARRGGGVGCASQARRWLAWRSLQGLVGKMSNIRYEDIDKVEKTPNWDIGRSGKKRGIVTNVMTGITLSS</sequence>
<evidence type="ECO:0000313" key="2">
    <source>
        <dbReference type="EMBL" id="EUC48904.1"/>
    </source>
</evidence>
<evidence type="ECO:0000256" key="1">
    <source>
        <dbReference type="SAM" id="MobiDB-lite"/>
    </source>
</evidence>
<name>W6ZN31_COCMI</name>
<dbReference type="KEGG" id="bor:COCMIDRAFT_23466"/>
<feature type="region of interest" description="Disordered" evidence="1">
    <location>
        <begin position="1"/>
        <end position="80"/>
    </location>
</feature>
<evidence type="ECO:0000313" key="3">
    <source>
        <dbReference type="Proteomes" id="UP000054032"/>
    </source>
</evidence>
<dbReference type="GeneID" id="19120437"/>
<keyword evidence="3" id="KW-1185">Reference proteome</keyword>
<accession>W6ZN31</accession>
<organism evidence="2 3">
    <name type="scientific">Bipolaris oryzae ATCC 44560</name>
    <dbReference type="NCBI Taxonomy" id="930090"/>
    <lineage>
        <taxon>Eukaryota</taxon>
        <taxon>Fungi</taxon>
        <taxon>Dikarya</taxon>
        <taxon>Ascomycota</taxon>
        <taxon>Pezizomycotina</taxon>
        <taxon>Dothideomycetes</taxon>
        <taxon>Pleosporomycetidae</taxon>
        <taxon>Pleosporales</taxon>
        <taxon>Pleosporineae</taxon>
        <taxon>Pleosporaceae</taxon>
        <taxon>Bipolaris</taxon>
    </lineage>
</organism>
<dbReference type="HOGENOM" id="CLU_1796123_0_0_1"/>
<protein>
    <submittedName>
        <fullName evidence="2">Uncharacterized protein</fullName>
    </submittedName>
</protein>
<reference evidence="2 3" key="1">
    <citation type="journal article" date="2013" name="PLoS Genet.">
        <title>Comparative genome structure, secondary metabolite, and effector coding capacity across Cochliobolus pathogens.</title>
        <authorList>
            <person name="Condon B.J."/>
            <person name="Leng Y."/>
            <person name="Wu D."/>
            <person name="Bushley K.E."/>
            <person name="Ohm R.A."/>
            <person name="Otillar R."/>
            <person name="Martin J."/>
            <person name="Schackwitz W."/>
            <person name="Grimwood J."/>
            <person name="MohdZainudin N."/>
            <person name="Xue C."/>
            <person name="Wang R."/>
            <person name="Manning V.A."/>
            <person name="Dhillon B."/>
            <person name="Tu Z.J."/>
            <person name="Steffenson B.J."/>
            <person name="Salamov A."/>
            <person name="Sun H."/>
            <person name="Lowry S."/>
            <person name="LaButti K."/>
            <person name="Han J."/>
            <person name="Copeland A."/>
            <person name="Lindquist E."/>
            <person name="Barry K."/>
            <person name="Schmutz J."/>
            <person name="Baker S.E."/>
            <person name="Ciuffetti L.M."/>
            <person name="Grigoriev I.V."/>
            <person name="Zhong S."/>
            <person name="Turgeon B.G."/>
        </authorList>
    </citation>
    <scope>NUCLEOTIDE SEQUENCE [LARGE SCALE GENOMIC DNA]</scope>
    <source>
        <strain evidence="2 3">ATCC 44560</strain>
    </source>
</reference>